<feature type="region of interest" description="Disordered" evidence="1">
    <location>
        <begin position="379"/>
        <end position="398"/>
    </location>
</feature>
<feature type="region of interest" description="Disordered" evidence="1">
    <location>
        <begin position="438"/>
        <end position="464"/>
    </location>
</feature>
<gene>
    <name evidence="2" type="ORF">DDE83_007404</name>
</gene>
<feature type="region of interest" description="Disordered" evidence="1">
    <location>
        <begin position="1"/>
        <end position="46"/>
    </location>
</feature>
<feature type="compositionally biased region" description="Pro residues" evidence="1">
    <location>
        <begin position="1"/>
        <end position="10"/>
    </location>
</feature>
<organism evidence="2 3">
    <name type="scientific">Stemphylium lycopersici</name>
    <name type="common">Tomato gray leaf spot disease fungus</name>
    <name type="synonym">Thyrospora lycopersici</name>
    <dbReference type="NCBI Taxonomy" id="183478"/>
    <lineage>
        <taxon>Eukaryota</taxon>
        <taxon>Fungi</taxon>
        <taxon>Dikarya</taxon>
        <taxon>Ascomycota</taxon>
        <taxon>Pezizomycotina</taxon>
        <taxon>Dothideomycetes</taxon>
        <taxon>Pleosporomycetidae</taxon>
        <taxon>Pleosporales</taxon>
        <taxon>Pleosporineae</taxon>
        <taxon>Pleosporaceae</taxon>
        <taxon>Stemphylium</taxon>
    </lineage>
</organism>
<feature type="compositionally biased region" description="Low complexity" evidence="1">
    <location>
        <begin position="105"/>
        <end position="118"/>
    </location>
</feature>
<feature type="region of interest" description="Disordered" evidence="1">
    <location>
        <begin position="105"/>
        <end position="124"/>
    </location>
</feature>
<accession>A0A364MW58</accession>
<protein>
    <submittedName>
        <fullName evidence="2">Uncharacterized protein</fullName>
    </submittedName>
</protein>
<dbReference type="Proteomes" id="UP000249619">
    <property type="component" value="Unassembled WGS sequence"/>
</dbReference>
<feature type="compositionally biased region" description="Polar residues" evidence="1">
    <location>
        <begin position="438"/>
        <end position="447"/>
    </location>
</feature>
<reference evidence="3" key="1">
    <citation type="submission" date="2018-05" db="EMBL/GenBank/DDBJ databases">
        <title>Draft genome sequence of Stemphylium lycopersici strain CIDEFI 213.</title>
        <authorList>
            <person name="Medina R."/>
            <person name="Franco M.E.E."/>
            <person name="Lucentini C.G."/>
            <person name="Saparrat M.C.N."/>
            <person name="Balatti P.A."/>
        </authorList>
    </citation>
    <scope>NUCLEOTIDE SEQUENCE [LARGE SCALE GENOMIC DNA]</scope>
    <source>
        <strain evidence="3">CIDEFI 213</strain>
    </source>
</reference>
<name>A0A364MW58_STELY</name>
<dbReference type="EMBL" id="QGDH01000134">
    <property type="protein sequence ID" value="RAR05378.1"/>
    <property type="molecule type" value="Genomic_DNA"/>
</dbReference>
<keyword evidence="3" id="KW-1185">Reference proteome</keyword>
<evidence type="ECO:0000256" key="1">
    <source>
        <dbReference type="SAM" id="MobiDB-lite"/>
    </source>
</evidence>
<dbReference type="AlphaFoldDB" id="A0A364MW58"/>
<sequence>MPLRPMPAPPDSTHASHHSNSPQHPPATSIEQIEGTADDMDASEDETVDEDFTVEAAEADGGYISVTAKIPNKFLQDVISIDTTTPSLELVRYVAPINAESISEAASPATTTTPQSAIFGSTSKRSSGARFPLTNMARSHSRVASPSTARIPRAVLTCAADVGVVQQLQGRLEGVQGLQGLQHPRLTSISTFNASSDLYENPHAEETRVLDAMTFNKVIRYHWTELILRNGESDDDEEDGRPFDRMVVCGPRGVQCAYPSTEKDIFFLYAVSRRSRQTNSQGPPRLKTKHDRPGYADTNALYAMYHWDHHGIAEMMSFLHSREHNVDMSDAPEEVYIDFAMMDTMYFNHRMISRVNKRVVGFSDTNDRPAKRVKLNVLPPQPQPVRFEPSRPPPPHVQPVQPIQATPPVIPCPAPSVLTVQPVPLPLPTAPVQQNVSAPSAQTTARAKQNWPEQPLSPIPQIRKRSNEHLVDYSEGTSVKRLETVKPGFARRTGRLYETMPAPPPLHGKRHSNAVFEAKGSLCKRLPTAKTLSVLGKRKSKSKDFDDKGNYKSPSKVVKISYPFQNMGAVHWLKVEQQAKQSGRPRRRI</sequence>
<evidence type="ECO:0000313" key="2">
    <source>
        <dbReference type="EMBL" id="RAR05378.1"/>
    </source>
</evidence>
<comment type="caution">
    <text evidence="2">The sequence shown here is derived from an EMBL/GenBank/DDBJ whole genome shotgun (WGS) entry which is preliminary data.</text>
</comment>
<evidence type="ECO:0000313" key="3">
    <source>
        <dbReference type="Proteomes" id="UP000249619"/>
    </source>
</evidence>
<feature type="compositionally biased region" description="Acidic residues" evidence="1">
    <location>
        <begin position="36"/>
        <end position="46"/>
    </location>
</feature>
<proteinExistence type="predicted"/>